<dbReference type="GO" id="GO:0046872">
    <property type="term" value="F:metal ion binding"/>
    <property type="evidence" value="ECO:0007669"/>
    <property type="project" value="UniProtKB-KW"/>
</dbReference>
<feature type="active site" description="Tele-phosphohistidine intermediate" evidence="5">
    <location>
        <position position="81"/>
    </location>
</feature>
<evidence type="ECO:0000256" key="2">
    <source>
        <dbReference type="ARBA" id="ARBA00022597"/>
    </source>
</evidence>
<dbReference type="PROSITE" id="PS51095">
    <property type="entry name" value="PTS_EIIA_TYPE_3"/>
    <property type="match status" value="1"/>
</dbReference>
<dbReference type="PANTHER" id="PTHR34382:SF7">
    <property type="entry name" value="PTS SYSTEM N,N'-DIACETYLCHITOBIOSE-SPECIFIC EIIA COMPONENT"/>
    <property type="match status" value="1"/>
</dbReference>
<protein>
    <submittedName>
        <fullName evidence="8">PTS system, Lactose/Cellobiose specific IIA subunit</fullName>
    </submittedName>
</protein>
<proteinExistence type="predicted"/>
<dbReference type="GO" id="GO:0009401">
    <property type="term" value="P:phosphoenolpyruvate-dependent sugar phosphotransferase system"/>
    <property type="evidence" value="ECO:0007669"/>
    <property type="project" value="UniProtKB-KW"/>
</dbReference>
<sequence length="111" mass="12296">MEVKLMNELELISFQIISAVGTAKSNYMEAMKLAGKGEFEKAEELIKEGQKVFLEGHKAHASLIQKEAAGEAVNINILLMHAEDQLMAAETAKLMAEEIIKLNRRIAALEK</sequence>
<keyword evidence="3" id="KW-0808">Transferase</keyword>
<reference evidence="8 9" key="1">
    <citation type="submission" date="2008-09" db="EMBL/GenBank/DDBJ databases">
        <authorList>
            <person name="Fulton L."/>
            <person name="Clifton S."/>
            <person name="Fulton B."/>
            <person name="Xu J."/>
            <person name="Minx P."/>
            <person name="Pepin K.H."/>
            <person name="Johnson M."/>
            <person name="Thiruvilangam P."/>
            <person name="Bhonagiri V."/>
            <person name="Nash W.E."/>
            <person name="Mardis E.R."/>
            <person name="Wilson R.K."/>
        </authorList>
    </citation>
    <scope>NUCLEOTIDE SEQUENCE [LARGE SCALE GENOMIC DNA]</scope>
    <source>
        <strain evidence="8 9">DSM 13275</strain>
    </source>
</reference>
<evidence type="ECO:0000256" key="6">
    <source>
        <dbReference type="PIRSR" id="PIRSR000699-2"/>
    </source>
</evidence>
<dbReference type="STRING" id="500633.CLOHIR_00866"/>
<keyword evidence="4" id="KW-0598">Phosphotransferase system</keyword>
<dbReference type="Pfam" id="PF02255">
    <property type="entry name" value="PTS_IIA"/>
    <property type="match status" value="1"/>
</dbReference>
<dbReference type="GO" id="GO:0016740">
    <property type="term" value="F:transferase activity"/>
    <property type="evidence" value="ECO:0007669"/>
    <property type="project" value="UniProtKB-KW"/>
</dbReference>
<keyword evidence="6" id="KW-0460">Magnesium</keyword>
<dbReference type="Gene3D" id="1.20.58.80">
    <property type="entry name" value="Phosphotransferase system, lactose/cellobiose-type IIA subunit"/>
    <property type="match status" value="1"/>
</dbReference>
<feature type="modified residue" description="Phosphohistidine; by HPr" evidence="7">
    <location>
        <position position="81"/>
    </location>
</feature>
<reference evidence="8 9" key="2">
    <citation type="submission" date="2008-10" db="EMBL/GenBank/DDBJ databases">
        <title>Draft genome sequence of Clostridium hiranonis (DSM 13275).</title>
        <authorList>
            <person name="Sudarsanam P."/>
            <person name="Ley R."/>
            <person name="Guruge J."/>
            <person name="Turnbaugh P.J."/>
            <person name="Mahowald M."/>
            <person name="Liep D."/>
            <person name="Gordon J."/>
        </authorList>
    </citation>
    <scope>NUCLEOTIDE SEQUENCE [LARGE SCALE GENOMIC DNA]</scope>
    <source>
        <strain evidence="8 9">DSM 13275</strain>
    </source>
</reference>
<dbReference type="Proteomes" id="UP000003178">
    <property type="component" value="Unassembled WGS sequence"/>
</dbReference>
<evidence type="ECO:0000313" key="9">
    <source>
        <dbReference type="Proteomes" id="UP000003178"/>
    </source>
</evidence>
<keyword evidence="9" id="KW-1185">Reference proteome</keyword>
<evidence type="ECO:0000256" key="4">
    <source>
        <dbReference type="ARBA" id="ARBA00022683"/>
    </source>
</evidence>
<dbReference type="InterPro" id="IPR003188">
    <property type="entry name" value="PTS_IIA_lac/cel"/>
</dbReference>
<evidence type="ECO:0000256" key="7">
    <source>
        <dbReference type="PROSITE-ProRule" id="PRU00418"/>
    </source>
</evidence>
<dbReference type="PANTHER" id="PTHR34382">
    <property type="entry name" value="PTS SYSTEM N,N'-DIACETYLCHITOBIOSE-SPECIFIC EIIA COMPONENT"/>
    <property type="match status" value="1"/>
</dbReference>
<gene>
    <name evidence="8" type="ORF">CLOHIR_00866</name>
</gene>
<dbReference type="EMBL" id="ABWP01000034">
    <property type="protein sequence ID" value="EEA85486.1"/>
    <property type="molecule type" value="Genomic_DNA"/>
</dbReference>
<keyword evidence="1" id="KW-0813">Transport</keyword>
<accession>B6FYB4</accession>
<name>B6FYB4_PEPHT</name>
<dbReference type="SUPFAM" id="SSF46973">
    <property type="entry name" value="Enzyme IIa from lactose specific PTS, IIa-lac"/>
    <property type="match status" value="1"/>
</dbReference>
<feature type="binding site" evidence="6">
    <location>
        <position position="84"/>
    </location>
    <ligand>
        <name>Mg(2+)</name>
        <dbReference type="ChEBI" id="CHEBI:18420"/>
        <note>ligand shared between all trimeric partners</note>
    </ligand>
</feature>
<dbReference type="AlphaFoldDB" id="B6FYB4"/>
<keyword evidence="6" id="KW-0479">Metal-binding</keyword>
<dbReference type="PIRSF" id="PIRSF000699">
    <property type="entry name" value="PTS_IILac_III"/>
    <property type="match status" value="1"/>
</dbReference>
<evidence type="ECO:0000256" key="1">
    <source>
        <dbReference type="ARBA" id="ARBA00022448"/>
    </source>
</evidence>
<keyword evidence="2" id="KW-0762">Sugar transport</keyword>
<evidence type="ECO:0000256" key="3">
    <source>
        <dbReference type="ARBA" id="ARBA00022679"/>
    </source>
</evidence>
<dbReference type="HOGENOM" id="CLU_152490_0_0_9"/>
<dbReference type="InterPro" id="IPR036542">
    <property type="entry name" value="PTS_IIA_lac/cel_sf"/>
</dbReference>
<evidence type="ECO:0000256" key="5">
    <source>
        <dbReference type="PIRSR" id="PIRSR000699-1"/>
    </source>
</evidence>
<evidence type="ECO:0000313" key="8">
    <source>
        <dbReference type="EMBL" id="EEA85486.1"/>
    </source>
</evidence>
<comment type="cofactor">
    <cofactor evidence="6">
        <name>Mg(2+)</name>
        <dbReference type="ChEBI" id="CHEBI:18420"/>
    </cofactor>
    <text evidence="6">Binds 1 Mg(2+) ion per trimer.</text>
</comment>
<organism evidence="8 9">
    <name type="scientific">Peptacetobacter hiranonis (strain DSM 13275 / JCM 10541 / KCTC 15199 / TO-931)</name>
    <name type="common">Clostridium hiranonis</name>
    <dbReference type="NCBI Taxonomy" id="500633"/>
    <lineage>
        <taxon>Bacteria</taxon>
        <taxon>Bacillati</taxon>
        <taxon>Bacillota</taxon>
        <taxon>Clostridia</taxon>
        <taxon>Peptostreptococcales</taxon>
        <taxon>Peptostreptococcaceae</taxon>
        <taxon>Peptacetobacter</taxon>
    </lineage>
</organism>
<dbReference type="eggNOG" id="COG1447">
    <property type="taxonomic scope" value="Bacteria"/>
</dbReference>
<comment type="caution">
    <text evidence="8">The sequence shown here is derived from an EMBL/GenBank/DDBJ whole genome shotgun (WGS) entry which is preliminary data.</text>
</comment>